<keyword evidence="1" id="KW-0175">Coiled coil</keyword>
<feature type="compositionally biased region" description="Low complexity" evidence="2">
    <location>
        <begin position="619"/>
        <end position="633"/>
    </location>
</feature>
<feature type="compositionally biased region" description="Basic and acidic residues" evidence="2">
    <location>
        <begin position="761"/>
        <end position="773"/>
    </location>
</feature>
<dbReference type="InParanoid" id="A0A5C3NX52"/>
<evidence type="ECO:0000256" key="2">
    <source>
        <dbReference type="SAM" id="MobiDB-lite"/>
    </source>
</evidence>
<organism evidence="3 4">
    <name type="scientific">Polyporus arcularius HHB13444</name>
    <dbReference type="NCBI Taxonomy" id="1314778"/>
    <lineage>
        <taxon>Eukaryota</taxon>
        <taxon>Fungi</taxon>
        <taxon>Dikarya</taxon>
        <taxon>Basidiomycota</taxon>
        <taxon>Agaricomycotina</taxon>
        <taxon>Agaricomycetes</taxon>
        <taxon>Polyporales</taxon>
        <taxon>Polyporaceae</taxon>
        <taxon>Polyporus</taxon>
    </lineage>
</organism>
<dbReference type="EMBL" id="ML211543">
    <property type="protein sequence ID" value="TFK81914.1"/>
    <property type="molecule type" value="Genomic_DNA"/>
</dbReference>
<dbReference type="AlphaFoldDB" id="A0A5C3NX52"/>
<gene>
    <name evidence="3" type="ORF">K466DRAFT_631949</name>
</gene>
<protein>
    <submittedName>
        <fullName evidence="3">Uncharacterized protein</fullName>
    </submittedName>
</protein>
<feature type="region of interest" description="Disordered" evidence="2">
    <location>
        <begin position="438"/>
        <end position="486"/>
    </location>
</feature>
<dbReference type="Proteomes" id="UP000308197">
    <property type="component" value="Unassembled WGS sequence"/>
</dbReference>
<feature type="coiled-coil region" evidence="1">
    <location>
        <begin position="183"/>
        <end position="210"/>
    </location>
</feature>
<evidence type="ECO:0000256" key="1">
    <source>
        <dbReference type="SAM" id="Coils"/>
    </source>
</evidence>
<name>A0A5C3NX52_9APHY</name>
<reference evidence="3 4" key="1">
    <citation type="journal article" date="2019" name="Nat. Ecol. Evol.">
        <title>Megaphylogeny resolves global patterns of mushroom evolution.</title>
        <authorList>
            <person name="Varga T."/>
            <person name="Krizsan K."/>
            <person name="Foldi C."/>
            <person name="Dima B."/>
            <person name="Sanchez-Garcia M."/>
            <person name="Sanchez-Ramirez S."/>
            <person name="Szollosi G.J."/>
            <person name="Szarkandi J.G."/>
            <person name="Papp V."/>
            <person name="Albert L."/>
            <person name="Andreopoulos W."/>
            <person name="Angelini C."/>
            <person name="Antonin V."/>
            <person name="Barry K.W."/>
            <person name="Bougher N.L."/>
            <person name="Buchanan P."/>
            <person name="Buyck B."/>
            <person name="Bense V."/>
            <person name="Catcheside P."/>
            <person name="Chovatia M."/>
            <person name="Cooper J."/>
            <person name="Damon W."/>
            <person name="Desjardin D."/>
            <person name="Finy P."/>
            <person name="Geml J."/>
            <person name="Haridas S."/>
            <person name="Hughes K."/>
            <person name="Justo A."/>
            <person name="Karasinski D."/>
            <person name="Kautmanova I."/>
            <person name="Kiss B."/>
            <person name="Kocsube S."/>
            <person name="Kotiranta H."/>
            <person name="LaButti K.M."/>
            <person name="Lechner B.E."/>
            <person name="Liimatainen K."/>
            <person name="Lipzen A."/>
            <person name="Lukacs Z."/>
            <person name="Mihaltcheva S."/>
            <person name="Morgado L.N."/>
            <person name="Niskanen T."/>
            <person name="Noordeloos M.E."/>
            <person name="Ohm R.A."/>
            <person name="Ortiz-Santana B."/>
            <person name="Ovrebo C."/>
            <person name="Racz N."/>
            <person name="Riley R."/>
            <person name="Savchenko A."/>
            <person name="Shiryaev A."/>
            <person name="Soop K."/>
            <person name="Spirin V."/>
            <person name="Szebenyi C."/>
            <person name="Tomsovsky M."/>
            <person name="Tulloss R.E."/>
            <person name="Uehling J."/>
            <person name="Grigoriev I.V."/>
            <person name="Vagvolgyi C."/>
            <person name="Papp T."/>
            <person name="Martin F.M."/>
            <person name="Miettinen O."/>
            <person name="Hibbett D.S."/>
            <person name="Nagy L.G."/>
        </authorList>
    </citation>
    <scope>NUCLEOTIDE SEQUENCE [LARGE SCALE GENOMIC DNA]</scope>
    <source>
        <strain evidence="3 4">HHB13444</strain>
    </source>
</reference>
<proteinExistence type="predicted"/>
<dbReference type="STRING" id="1314778.A0A5C3NX52"/>
<feature type="region of interest" description="Disordered" evidence="2">
    <location>
        <begin position="594"/>
        <end position="634"/>
    </location>
</feature>
<feature type="region of interest" description="Disordered" evidence="2">
    <location>
        <begin position="753"/>
        <end position="783"/>
    </location>
</feature>
<evidence type="ECO:0000313" key="4">
    <source>
        <dbReference type="Proteomes" id="UP000308197"/>
    </source>
</evidence>
<evidence type="ECO:0000313" key="3">
    <source>
        <dbReference type="EMBL" id="TFK81914.1"/>
    </source>
</evidence>
<feature type="compositionally biased region" description="Basic and acidic residues" evidence="2">
    <location>
        <begin position="453"/>
        <end position="481"/>
    </location>
</feature>
<sequence>MDRPPVLHKVELTGSTRPSWAASGFSGVQPASHLHMAGADSSNIRGLSPALLGIASHAEYESCVSRCGSKEYLEPSGYEITEVLDQTLRVGGREHPAAVVEPSQVSGSESLPRAPLPQSTCHGALYRSEASAGFQVPILVTVAEASDMAAFGALAPLSNILGQSLTAAHRSIASEYVRLHTILRTTEDELRAASARYTSLEQDCARLTAARDAAVTLGEQHRKDADKAIEEMWRFRNAVSQLGVERHRLISEHALHTQEMTMLKDENTQLRNGTQVKPTQGCKIFDCPCAVEQTVQRKDSSAMGPEELPSVPDSPSYDPDIVCAAELAEEYAQRRRNGHNLHLQVSLTEDAQRTQMITSYYQTRTHSMDSPRVSYTAPTPWALPAPSGAASLACSSVAFIKSDSAISLSQPVHNEATDIAALDGVAISRKLEVVSTPTRACQKQLTSESAMENDDRHDKHAPTAEREGQPRKTQRTDHGLEDAQTEPITTDTVADDVQAASSRVTTPLALSSMAVVMPPGGRPGVPLPISSSSMPLTDLEAIRLCTPAGGTPVGPQPLLDAAQLPDTIMGLHAEPHAREVHSLPGPSIATARIKPSSSLHAPARPALPRRFLTSDRRSVTSPSTYRPSSTPPSAVQLLPSFTPSDKPLPSVIVKSRHFKSLSLAHMPLMYETRDDKLSCKLCAERSEKFDTTPTVLPENASWADLIRHYQEGHPAACEKLLAMSVEKIRIKKIENDAKVPFLFGSKKRKFAPPSHCGPKGKRLDYRKSDDGRPIGHGPSQIAYGPEVAGGRDFKLKVGNVLNGHGALHFPALTFKRSRYGTQ</sequence>
<keyword evidence="4" id="KW-1185">Reference proteome</keyword>
<accession>A0A5C3NX52</accession>
<feature type="compositionally biased region" description="Polar residues" evidence="2">
    <location>
        <begin position="438"/>
        <end position="450"/>
    </location>
</feature>